<evidence type="ECO:0000256" key="1">
    <source>
        <dbReference type="SAM" id="SignalP"/>
    </source>
</evidence>
<accession>A0A2M4D8T8</accession>
<sequence length="79" mass="8824">MCAWCCICTHRRWQVVATVCHLTSRFAHSQMPGKRHCTALCCVREGGNQCDATVDDGLNWQHSRITSPFSGGVLECVRT</sequence>
<keyword evidence="1" id="KW-0732">Signal</keyword>
<evidence type="ECO:0000313" key="2">
    <source>
        <dbReference type="EMBL" id="MBW73975.1"/>
    </source>
</evidence>
<feature type="chain" id="PRO_5014805159" evidence="1">
    <location>
        <begin position="18"/>
        <end position="79"/>
    </location>
</feature>
<feature type="signal peptide" evidence="1">
    <location>
        <begin position="1"/>
        <end position="17"/>
    </location>
</feature>
<organism evidence="2">
    <name type="scientific">Anopheles darlingi</name>
    <name type="common">Mosquito</name>
    <dbReference type="NCBI Taxonomy" id="43151"/>
    <lineage>
        <taxon>Eukaryota</taxon>
        <taxon>Metazoa</taxon>
        <taxon>Ecdysozoa</taxon>
        <taxon>Arthropoda</taxon>
        <taxon>Hexapoda</taxon>
        <taxon>Insecta</taxon>
        <taxon>Pterygota</taxon>
        <taxon>Neoptera</taxon>
        <taxon>Endopterygota</taxon>
        <taxon>Diptera</taxon>
        <taxon>Nematocera</taxon>
        <taxon>Culicoidea</taxon>
        <taxon>Culicidae</taxon>
        <taxon>Anophelinae</taxon>
        <taxon>Anopheles</taxon>
    </lineage>
</organism>
<dbReference type="AlphaFoldDB" id="A0A2M4D8T8"/>
<protein>
    <submittedName>
        <fullName evidence="2">Putative secreted protein</fullName>
    </submittedName>
</protein>
<name>A0A2M4D8T8_ANODA</name>
<reference evidence="2" key="1">
    <citation type="submission" date="2018-01" db="EMBL/GenBank/DDBJ databases">
        <title>An insight into the sialome of Amazonian anophelines.</title>
        <authorList>
            <person name="Ribeiro J.M."/>
            <person name="Scarpassa V."/>
            <person name="Calvo E."/>
        </authorList>
    </citation>
    <scope>NUCLEOTIDE SEQUENCE</scope>
</reference>
<dbReference type="EMBL" id="GGFL01009797">
    <property type="protein sequence ID" value="MBW73975.1"/>
    <property type="molecule type" value="Transcribed_RNA"/>
</dbReference>
<proteinExistence type="predicted"/>